<protein>
    <recommendedName>
        <fullName evidence="6">Alpha N-terminal protein methyltransferase 1</fullName>
        <ecNumber evidence="5">2.1.1.244</ecNumber>
    </recommendedName>
    <alternativeName>
        <fullName evidence="7">X-Pro-Lys N-terminal protein methyltransferase 1</fullName>
    </alternativeName>
</protein>
<evidence type="ECO:0000313" key="12">
    <source>
        <dbReference type="EMBL" id="KZZ88209.1"/>
    </source>
</evidence>
<evidence type="ECO:0000256" key="7">
    <source>
        <dbReference type="ARBA" id="ARBA00043129"/>
    </source>
</evidence>
<name>A0A167VZ39_9HYPO</name>
<evidence type="ECO:0000313" key="13">
    <source>
        <dbReference type="Proteomes" id="UP000078544"/>
    </source>
</evidence>
<dbReference type="PANTHER" id="PTHR12753:SF0">
    <property type="entry name" value="ALPHA N-TERMINAL PROTEIN METHYLTRANSFERASE 1"/>
    <property type="match status" value="1"/>
</dbReference>
<dbReference type="Pfam" id="PF05891">
    <property type="entry name" value="Methyltransf_PK"/>
    <property type="match status" value="1"/>
</dbReference>
<dbReference type="GO" id="GO:0005737">
    <property type="term" value="C:cytoplasm"/>
    <property type="evidence" value="ECO:0007669"/>
    <property type="project" value="TreeGrafter"/>
</dbReference>
<accession>A0A167VZ39</accession>
<evidence type="ECO:0000256" key="5">
    <source>
        <dbReference type="ARBA" id="ARBA00039112"/>
    </source>
</evidence>
<dbReference type="SUPFAM" id="SSF53335">
    <property type="entry name" value="S-adenosyl-L-methionine-dependent methyltransferases"/>
    <property type="match status" value="1"/>
</dbReference>
<proteinExistence type="inferred from homology"/>
<evidence type="ECO:0000256" key="3">
    <source>
        <dbReference type="ARBA" id="ARBA00022679"/>
    </source>
</evidence>
<dbReference type="PANTHER" id="PTHR12753">
    <property type="entry name" value="AD-003 - RELATED"/>
    <property type="match status" value="1"/>
</dbReference>
<feature type="region of interest" description="Disordered" evidence="11">
    <location>
        <begin position="311"/>
        <end position="333"/>
    </location>
</feature>
<dbReference type="STRING" id="1081109.A0A167VZ39"/>
<dbReference type="CDD" id="cd02440">
    <property type="entry name" value="AdoMet_MTases"/>
    <property type="match status" value="1"/>
</dbReference>
<dbReference type="EC" id="2.1.1.244" evidence="5"/>
<dbReference type="Gene3D" id="3.40.50.150">
    <property type="entry name" value="Vaccinia Virus protein VP39"/>
    <property type="match status" value="1"/>
</dbReference>
<keyword evidence="2" id="KW-0489">Methyltransferase</keyword>
<evidence type="ECO:0000256" key="10">
    <source>
        <dbReference type="ARBA" id="ARBA00048167"/>
    </source>
</evidence>
<dbReference type="GO" id="GO:0032259">
    <property type="term" value="P:methylation"/>
    <property type="evidence" value="ECO:0007669"/>
    <property type="project" value="UniProtKB-KW"/>
</dbReference>
<reference evidence="12 13" key="1">
    <citation type="journal article" date="2016" name="Genome Biol. Evol.">
        <title>Divergent and convergent evolution of fungal pathogenicity.</title>
        <authorList>
            <person name="Shang Y."/>
            <person name="Xiao G."/>
            <person name="Zheng P."/>
            <person name="Cen K."/>
            <person name="Zhan S."/>
            <person name="Wang C."/>
        </authorList>
    </citation>
    <scope>NUCLEOTIDE SEQUENCE [LARGE SCALE GENOMIC DNA]</scope>
    <source>
        <strain evidence="12 13">RCEF 2490</strain>
    </source>
</reference>
<comment type="catalytic activity">
    <reaction evidence="8">
        <text>N-terminal L-seryl-L-prolyl-L-lysyl-[protein] + 3 S-adenosyl-L-methionine = N-terminal N,N,N-trimethyl-L-seryl-L-prolyl-L-lysyl-[protein] + 3 S-adenosyl-L-homocysteine + 3 H(+)</text>
        <dbReference type="Rhea" id="RHEA:54724"/>
        <dbReference type="Rhea" id="RHEA-COMP:13789"/>
        <dbReference type="Rhea" id="RHEA-COMP:13973"/>
        <dbReference type="ChEBI" id="CHEBI:15378"/>
        <dbReference type="ChEBI" id="CHEBI:57856"/>
        <dbReference type="ChEBI" id="CHEBI:59789"/>
        <dbReference type="ChEBI" id="CHEBI:138061"/>
        <dbReference type="ChEBI" id="CHEBI:138317"/>
        <dbReference type="EC" id="2.1.1.244"/>
    </reaction>
</comment>
<dbReference type="InterPro" id="IPR029063">
    <property type="entry name" value="SAM-dependent_MTases_sf"/>
</dbReference>
<comment type="catalytic activity">
    <reaction evidence="9">
        <text>N-terminal L-prolyl-L-prolyl-L-lysyl-[protein] + 2 S-adenosyl-L-methionine = N-terminal N,N-dimethyl-L-prolyl-L-prolyl-L-lysyl-[protein] + 2 S-adenosyl-L-homocysteine + 2 H(+)</text>
        <dbReference type="Rhea" id="RHEA:54736"/>
        <dbReference type="Rhea" id="RHEA-COMP:13787"/>
        <dbReference type="Rhea" id="RHEA-COMP:13974"/>
        <dbReference type="ChEBI" id="CHEBI:15378"/>
        <dbReference type="ChEBI" id="CHEBI:57856"/>
        <dbReference type="ChEBI" id="CHEBI:59789"/>
        <dbReference type="ChEBI" id="CHEBI:138059"/>
        <dbReference type="ChEBI" id="CHEBI:138318"/>
        <dbReference type="EC" id="2.1.1.244"/>
    </reaction>
</comment>
<dbReference type="Proteomes" id="UP000078544">
    <property type="component" value="Unassembled WGS sequence"/>
</dbReference>
<gene>
    <name evidence="12" type="ORF">AAL_08191</name>
</gene>
<dbReference type="OrthoDB" id="1298661at2759"/>
<keyword evidence="3" id="KW-0808">Transferase</keyword>
<evidence type="ECO:0000256" key="11">
    <source>
        <dbReference type="SAM" id="MobiDB-lite"/>
    </source>
</evidence>
<keyword evidence="13" id="KW-1185">Reference proteome</keyword>
<sequence length="333" mass="35481">MASLRMFVECRIDLVASSAANFSTLKPSPKMPTIDGHVLFAQRDNSTASAKTNAARTGAAQNTASLLQKDGSSINPETSRAFWQNTCADVNGMLGGVPALAGFGAISRTDIQGSRTFLARLGIGLKKGEKSIASAVDGGAGIGRITEGLLLHVAECVDVIEPIAKFTSGLGTKSGVRHIFNVGLEQWTPTEGAAYDLVWTQWCLGYLTDDEVVRYLQTCKTALRPDTGLIVVKENLSTGDQDLFHDSDSSVTRLAAVNLSIDRRTPTDKLLGQDFVAMGTAPVQCRTPMRVPDVHICAVFGKIADDGVLPRPRGEKHCSPSKDSQVGPDSCLF</sequence>
<keyword evidence="4" id="KW-0949">S-adenosyl-L-methionine</keyword>
<evidence type="ECO:0000256" key="6">
    <source>
        <dbReference type="ARBA" id="ARBA00039449"/>
    </source>
</evidence>
<evidence type="ECO:0000256" key="1">
    <source>
        <dbReference type="ARBA" id="ARBA00009059"/>
    </source>
</evidence>
<comment type="similarity">
    <text evidence="1">Belongs to the methyltransferase superfamily. NTM1 family.</text>
</comment>
<dbReference type="InterPro" id="IPR008576">
    <property type="entry name" value="MeTrfase_NTM1"/>
</dbReference>
<evidence type="ECO:0000256" key="8">
    <source>
        <dbReference type="ARBA" id="ARBA00047306"/>
    </source>
</evidence>
<comment type="catalytic activity">
    <reaction evidence="10">
        <text>N-terminal L-alanyl-L-prolyl-L-lysyl-[protein] + 3 S-adenosyl-L-methionine = N-terminal N,N,N-trimethyl-L-alanyl-L-prolyl-L-lysyl-[protein] + 3 S-adenosyl-L-homocysteine + 3 H(+)</text>
        <dbReference type="Rhea" id="RHEA:54712"/>
        <dbReference type="Rhea" id="RHEA-COMP:13785"/>
        <dbReference type="Rhea" id="RHEA-COMP:13971"/>
        <dbReference type="ChEBI" id="CHEBI:15378"/>
        <dbReference type="ChEBI" id="CHEBI:57856"/>
        <dbReference type="ChEBI" id="CHEBI:59789"/>
        <dbReference type="ChEBI" id="CHEBI:138057"/>
        <dbReference type="ChEBI" id="CHEBI:138315"/>
        <dbReference type="EC" id="2.1.1.244"/>
    </reaction>
</comment>
<comment type="caution">
    <text evidence="12">The sequence shown here is derived from an EMBL/GenBank/DDBJ whole genome shotgun (WGS) entry which is preliminary data.</text>
</comment>
<evidence type="ECO:0000256" key="2">
    <source>
        <dbReference type="ARBA" id="ARBA00022603"/>
    </source>
</evidence>
<dbReference type="AlphaFoldDB" id="A0A167VZ39"/>
<dbReference type="EMBL" id="AZGY01000031">
    <property type="protein sequence ID" value="KZZ88209.1"/>
    <property type="molecule type" value="Genomic_DNA"/>
</dbReference>
<evidence type="ECO:0000256" key="4">
    <source>
        <dbReference type="ARBA" id="ARBA00022691"/>
    </source>
</evidence>
<evidence type="ECO:0000256" key="9">
    <source>
        <dbReference type="ARBA" id="ARBA00047885"/>
    </source>
</evidence>
<organism evidence="12 13">
    <name type="scientific">Moelleriella libera RCEF 2490</name>
    <dbReference type="NCBI Taxonomy" id="1081109"/>
    <lineage>
        <taxon>Eukaryota</taxon>
        <taxon>Fungi</taxon>
        <taxon>Dikarya</taxon>
        <taxon>Ascomycota</taxon>
        <taxon>Pezizomycotina</taxon>
        <taxon>Sordariomycetes</taxon>
        <taxon>Hypocreomycetidae</taxon>
        <taxon>Hypocreales</taxon>
        <taxon>Clavicipitaceae</taxon>
        <taxon>Moelleriella</taxon>
    </lineage>
</organism>
<dbReference type="GO" id="GO:0071885">
    <property type="term" value="F:N-terminal protein N-methyltransferase activity"/>
    <property type="evidence" value="ECO:0007669"/>
    <property type="project" value="UniProtKB-EC"/>
</dbReference>